<sequence length="60" mass="7296">MKSFWKLFFLKYLKLNEEEEEELMEEIKQLDEADKVLEIPISYEEKGKKEGREEGKRSRA</sequence>
<keyword evidence="2" id="KW-1185">Reference proteome</keyword>
<comment type="caution">
    <text evidence="1">The sequence shown here is derived from an EMBL/GenBank/DDBJ whole genome shotgun (WGS) entry which is preliminary data.</text>
</comment>
<reference evidence="1" key="1">
    <citation type="journal article" date="2014" name="Int. J. Syst. Evol. Microbiol.">
        <title>Complete genome sequence of Corynebacterium casei LMG S-19264T (=DSM 44701T), isolated from a smear-ripened cheese.</title>
        <authorList>
            <consortium name="US DOE Joint Genome Institute (JGI-PGF)"/>
            <person name="Walter F."/>
            <person name="Albersmeier A."/>
            <person name="Kalinowski J."/>
            <person name="Ruckert C."/>
        </authorList>
    </citation>
    <scope>NUCLEOTIDE SEQUENCE</scope>
    <source>
        <strain evidence="1">CGMCC 1.15454</strain>
    </source>
</reference>
<gene>
    <name evidence="1" type="ORF">GCM10011409_42070</name>
</gene>
<evidence type="ECO:0000313" key="2">
    <source>
        <dbReference type="Proteomes" id="UP000621492"/>
    </source>
</evidence>
<organism evidence="1 2">
    <name type="scientific">Lentibacillus populi</name>
    <dbReference type="NCBI Taxonomy" id="1827502"/>
    <lineage>
        <taxon>Bacteria</taxon>
        <taxon>Bacillati</taxon>
        <taxon>Bacillota</taxon>
        <taxon>Bacilli</taxon>
        <taxon>Bacillales</taxon>
        <taxon>Bacillaceae</taxon>
        <taxon>Lentibacillus</taxon>
    </lineage>
</organism>
<dbReference type="Proteomes" id="UP000621492">
    <property type="component" value="Unassembled WGS sequence"/>
</dbReference>
<reference evidence="1" key="2">
    <citation type="submission" date="2020-09" db="EMBL/GenBank/DDBJ databases">
        <authorList>
            <person name="Sun Q."/>
            <person name="Zhou Y."/>
        </authorList>
    </citation>
    <scope>NUCLEOTIDE SEQUENCE</scope>
    <source>
        <strain evidence="1">CGMCC 1.15454</strain>
    </source>
</reference>
<protein>
    <submittedName>
        <fullName evidence="1">Uncharacterized protein</fullName>
    </submittedName>
</protein>
<accession>A0A9W5U1Y3</accession>
<proteinExistence type="predicted"/>
<dbReference type="AlphaFoldDB" id="A0A9W5U1Y3"/>
<evidence type="ECO:0000313" key="1">
    <source>
        <dbReference type="EMBL" id="GGB60295.1"/>
    </source>
</evidence>
<dbReference type="EMBL" id="BMJD01000059">
    <property type="protein sequence ID" value="GGB60295.1"/>
    <property type="molecule type" value="Genomic_DNA"/>
</dbReference>
<name>A0A9W5U1Y3_9BACI</name>